<evidence type="ECO:0000313" key="1">
    <source>
        <dbReference type="EMBL" id="CEI81249.1"/>
    </source>
</evidence>
<gene>
    <name evidence="1" type="ORF">BN997_01067</name>
</gene>
<proteinExistence type="predicted"/>
<dbReference type="EMBL" id="CDGG01000001">
    <property type="protein sequence ID" value="CEI81249.1"/>
    <property type="molecule type" value="Genomic_DNA"/>
</dbReference>
<reference evidence="1 2" key="1">
    <citation type="submission" date="2014-11" db="EMBL/GenBank/DDBJ databases">
        <authorList>
            <person name="Urmite Genomes Urmite Genomes"/>
        </authorList>
    </citation>
    <scope>NUCLEOTIDE SEQUENCE [LARGE SCALE GENOMIC DNA]</scope>
    <source>
        <strain evidence="1 2">Oc5</strain>
    </source>
</reference>
<keyword evidence="2" id="KW-1185">Reference proteome</keyword>
<evidence type="ECO:0000313" key="2">
    <source>
        <dbReference type="Proteomes" id="UP000040453"/>
    </source>
</evidence>
<dbReference type="RefSeq" id="WP_175297009.1">
    <property type="nucleotide sequence ID" value="NZ_CDGG01000001.1"/>
</dbReference>
<sequence length="55" mass="6356">MKITSLEAKRKQKAMEEIVVLPVYDSIRVNDEGELVGEIVAYKEVPKYMLEEDDL</sequence>
<name>A0A0A1MN80_9BACI</name>
<protein>
    <submittedName>
        <fullName evidence="1">Uncharacterized protein</fullName>
    </submittedName>
</protein>
<dbReference type="AlphaFoldDB" id="A0A0A1MN80"/>
<organism evidence="1 2">
    <name type="scientific">Oceanobacillus oncorhynchi</name>
    <dbReference type="NCBI Taxonomy" id="545501"/>
    <lineage>
        <taxon>Bacteria</taxon>
        <taxon>Bacillati</taxon>
        <taxon>Bacillota</taxon>
        <taxon>Bacilli</taxon>
        <taxon>Bacillales</taxon>
        <taxon>Bacillaceae</taxon>
        <taxon>Oceanobacillus</taxon>
    </lineage>
</organism>
<dbReference type="STRING" id="545501.BN997_01067"/>
<accession>A0A0A1MN80</accession>
<dbReference type="Proteomes" id="UP000040453">
    <property type="component" value="Unassembled WGS sequence"/>
</dbReference>